<proteinExistence type="predicted"/>
<gene>
    <name evidence="2" type="ORF">S7711_02744</name>
</gene>
<dbReference type="InterPro" id="IPR052228">
    <property type="entry name" value="Sec_Metab_Biosynth_Oxidored"/>
</dbReference>
<accession>A0A084ALV0</accession>
<dbReference type="Gene3D" id="3.40.50.720">
    <property type="entry name" value="NAD(P)-binding Rossmann-like Domain"/>
    <property type="match status" value="1"/>
</dbReference>
<dbReference type="InterPro" id="IPR002347">
    <property type="entry name" value="SDR_fam"/>
</dbReference>
<reference evidence="2 3" key="1">
    <citation type="journal article" date="2014" name="BMC Genomics">
        <title>Comparative genome sequencing reveals chemotype-specific gene clusters in the toxigenic black mold Stachybotrys.</title>
        <authorList>
            <person name="Semeiks J."/>
            <person name="Borek D."/>
            <person name="Otwinowski Z."/>
            <person name="Grishin N.V."/>
        </authorList>
    </citation>
    <scope>NUCLEOTIDE SEQUENCE [LARGE SCALE GENOMIC DNA]</scope>
    <source>
        <strain evidence="3">CBS 109288 / IBT 7711</strain>
    </source>
</reference>
<protein>
    <submittedName>
        <fullName evidence="2">Uncharacterized protein</fullName>
    </submittedName>
</protein>
<dbReference type="PANTHER" id="PTHR47534:SF3">
    <property type="entry name" value="ALCOHOL DEHYDROGENASE-LIKE C-TERMINAL DOMAIN-CONTAINING PROTEIN"/>
    <property type="match status" value="1"/>
</dbReference>
<name>A0A084ALV0_STACB</name>
<dbReference type="Proteomes" id="UP000028045">
    <property type="component" value="Unassembled WGS sequence"/>
</dbReference>
<dbReference type="PANTHER" id="PTHR47534">
    <property type="entry name" value="YALI0E05731P"/>
    <property type="match status" value="1"/>
</dbReference>
<keyword evidence="3" id="KW-1185">Reference proteome</keyword>
<sequence>MPVRALIVGGTGGIGYAIASRIASEPTASVVISGRNKPTFTLPANIEFRPLDASSMRAVKKYTDEFKATSGPDQKLDYLVLANGILTTAGRTETPEGLDNKMALHYYSRFLLIRELEPVLKEDAKVVTILDSLRGSPNDVNWDDLDVKKNWSLAACAKHCMAFTDAMIQWHATNQGSNRRQFIHTYPRFVKTNISKSLPVYLRVPAKGLGSIMGTAPSVYAEKTLNGVHAVAEAGEKNGRWSFIDHEGKPITAKAVWKEEDMAKVKEHTWKIYDEAISKA</sequence>
<dbReference type="SUPFAM" id="SSF51735">
    <property type="entry name" value="NAD(P)-binding Rossmann-fold domains"/>
    <property type="match status" value="1"/>
</dbReference>
<dbReference type="AlphaFoldDB" id="A0A084ALV0"/>
<dbReference type="Pfam" id="PF13561">
    <property type="entry name" value="adh_short_C2"/>
    <property type="match status" value="1"/>
</dbReference>
<dbReference type="HOGENOM" id="CLU_044999_1_1_1"/>
<keyword evidence="1" id="KW-0560">Oxidoreductase</keyword>
<evidence type="ECO:0000313" key="3">
    <source>
        <dbReference type="Proteomes" id="UP000028045"/>
    </source>
</evidence>
<dbReference type="EMBL" id="KL648661">
    <property type="protein sequence ID" value="KEY66279.1"/>
    <property type="molecule type" value="Genomic_DNA"/>
</dbReference>
<evidence type="ECO:0000313" key="2">
    <source>
        <dbReference type="EMBL" id="KEY66279.1"/>
    </source>
</evidence>
<evidence type="ECO:0000256" key="1">
    <source>
        <dbReference type="ARBA" id="ARBA00023002"/>
    </source>
</evidence>
<dbReference type="InterPro" id="IPR036291">
    <property type="entry name" value="NAD(P)-bd_dom_sf"/>
</dbReference>
<dbReference type="GO" id="GO:0016491">
    <property type="term" value="F:oxidoreductase activity"/>
    <property type="evidence" value="ECO:0007669"/>
    <property type="project" value="UniProtKB-KW"/>
</dbReference>
<organism evidence="2 3">
    <name type="scientific">Stachybotrys chartarum (strain CBS 109288 / IBT 7711)</name>
    <name type="common">Toxic black mold</name>
    <name type="synonym">Stilbospora chartarum</name>
    <dbReference type="NCBI Taxonomy" id="1280523"/>
    <lineage>
        <taxon>Eukaryota</taxon>
        <taxon>Fungi</taxon>
        <taxon>Dikarya</taxon>
        <taxon>Ascomycota</taxon>
        <taxon>Pezizomycotina</taxon>
        <taxon>Sordariomycetes</taxon>
        <taxon>Hypocreomycetidae</taxon>
        <taxon>Hypocreales</taxon>
        <taxon>Stachybotryaceae</taxon>
        <taxon>Stachybotrys</taxon>
    </lineage>
</organism>
<dbReference type="OrthoDB" id="542013at2759"/>